<evidence type="ECO:0000256" key="2">
    <source>
        <dbReference type="SAM" id="Phobius"/>
    </source>
</evidence>
<organism evidence="3 4">
    <name type="scientific">Aspergillus ellipticus CBS 707.79</name>
    <dbReference type="NCBI Taxonomy" id="1448320"/>
    <lineage>
        <taxon>Eukaryota</taxon>
        <taxon>Fungi</taxon>
        <taxon>Dikarya</taxon>
        <taxon>Ascomycota</taxon>
        <taxon>Pezizomycotina</taxon>
        <taxon>Eurotiomycetes</taxon>
        <taxon>Eurotiomycetidae</taxon>
        <taxon>Eurotiales</taxon>
        <taxon>Aspergillaceae</taxon>
        <taxon>Aspergillus</taxon>
        <taxon>Aspergillus subgen. Circumdati</taxon>
    </lineage>
</organism>
<keyword evidence="2" id="KW-0812">Transmembrane</keyword>
<sequence>MDSTSSSKYELLDDKDGDRLEDVPAYTQHYENVDISVHSSQQCNSWNFHRLLISANFAVFGISLILLSLAAGLLRSSGKNDLLRKTSEYSPIFDRLEIPLVTKKMNATLIEPDSLSIYRQPPSPKVDAAWKRLGNIKLIVISHPEDAAKWPETFGFGPHAYIGRIDVFHQIHCLDWLRREAYFDHYFGKKWPPGTTPANVDIYTHFLADAQLNAFPDFSVNHKCRDFDALLAWQEENSIDVDEFGAIRKPPEHVARVMSHRFKELFGWFESHLHDGPDSGEIA</sequence>
<evidence type="ECO:0000313" key="4">
    <source>
        <dbReference type="Proteomes" id="UP000247810"/>
    </source>
</evidence>
<evidence type="ECO:0000256" key="1">
    <source>
        <dbReference type="ARBA" id="ARBA00035112"/>
    </source>
</evidence>
<name>A0A319DE05_9EURO</name>
<feature type="transmembrane region" description="Helical" evidence="2">
    <location>
        <begin position="51"/>
        <end position="74"/>
    </location>
</feature>
<keyword evidence="4" id="KW-1185">Reference proteome</keyword>
<gene>
    <name evidence="3" type="ORF">BO71DRAFT_453540</name>
</gene>
<comment type="similarity">
    <text evidence="1">Belongs to the ustYa family.</text>
</comment>
<accession>A0A319DE05</accession>
<reference evidence="3 4" key="1">
    <citation type="submission" date="2018-02" db="EMBL/GenBank/DDBJ databases">
        <title>The genomes of Aspergillus section Nigri reveals drivers in fungal speciation.</title>
        <authorList>
            <consortium name="DOE Joint Genome Institute"/>
            <person name="Vesth T.C."/>
            <person name="Nybo J."/>
            <person name="Theobald S."/>
            <person name="Brandl J."/>
            <person name="Frisvad J.C."/>
            <person name="Nielsen K.F."/>
            <person name="Lyhne E.K."/>
            <person name="Kogle M.E."/>
            <person name="Kuo A."/>
            <person name="Riley R."/>
            <person name="Clum A."/>
            <person name="Nolan M."/>
            <person name="Lipzen A."/>
            <person name="Salamov A."/>
            <person name="Henrissat B."/>
            <person name="Wiebenga A."/>
            <person name="De vries R.P."/>
            <person name="Grigoriev I.V."/>
            <person name="Mortensen U.H."/>
            <person name="Andersen M.R."/>
            <person name="Baker S.E."/>
        </authorList>
    </citation>
    <scope>NUCLEOTIDE SEQUENCE [LARGE SCALE GENOMIC DNA]</scope>
    <source>
        <strain evidence="3 4">CBS 707.79</strain>
    </source>
</reference>
<dbReference type="Proteomes" id="UP000247810">
    <property type="component" value="Unassembled WGS sequence"/>
</dbReference>
<dbReference type="STRING" id="1448320.A0A319DE05"/>
<dbReference type="PANTHER" id="PTHR33365">
    <property type="entry name" value="YALI0B05434P"/>
    <property type="match status" value="1"/>
</dbReference>
<proteinExistence type="inferred from homology"/>
<dbReference type="VEuPathDB" id="FungiDB:BO71DRAFT_453540"/>
<dbReference type="PANTHER" id="PTHR33365:SF14">
    <property type="entry name" value="TAT PATHWAY SIGNAL SEQUENCE"/>
    <property type="match status" value="1"/>
</dbReference>
<dbReference type="Pfam" id="PF11807">
    <property type="entry name" value="UstYa"/>
    <property type="match status" value="2"/>
</dbReference>
<dbReference type="GO" id="GO:0043386">
    <property type="term" value="P:mycotoxin biosynthetic process"/>
    <property type="evidence" value="ECO:0007669"/>
    <property type="project" value="InterPro"/>
</dbReference>
<evidence type="ECO:0000313" key="3">
    <source>
        <dbReference type="EMBL" id="PYH89273.1"/>
    </source>
</evidence>
<dbReference type="OrthoDB" id="3687641at2759"/>
<keyword evidence="2" id="KW-1133">Transmembrane helix</keyword>
<keyword evidence="2" id="KW-0472">Membrane</keyword>
<protein>
    <recommendedName>
        <fullName evidence="5">Tat pathway signal sequence</fullName>
    </recommendedName>
</protein>
<evidence type="ECO:0008006" key="5">
    <source>
        <dbReference type="Google" id="ProtNLM"/>
    </source>
</evidence>
<dbReference type="InterPro" id="IPR021765">
    <property type="entry name" value="UstYa-like"/>
</dbReference>
<dbReference type="AlphaFoldDB" id="A0A319DE05"/>
<dbReference type="EMBL" id="KZ826038">
    <property type="protein sequence ID" value="PYH89273.1"/>
    <property type="molecule type" value="Genomic_DNA"/>
</dbReference>